<feature type="domain" description="Tetrahydrofolate dehydrogenase/cyclohydrolase catalytic" evidence="14">
    <location>
        <begin position="76"/>
        <end position="191"/>
    </location>
</feature>
<evidence type="ECO:0000256" key="13">
    <source>
        <dbReference type="SAM" id="MobiDB-lite"/>
    </source>
</evidence>
<dbReference type="SUPFAM" id="SSF53223">
    <property type="entry name" value="Aminoacid dehydrogenase-like, N-terminal domain"/>
    <property type="match status" value="1"/>
</dbReference>
<dbReference type="GO" id="GO:0004488">
    <property type="term" value="F:methylenetetrahydrofolate dehydrogenase (NADP+) activity"/>
    <property type="evidence" value="ECO:0007669"/>
    <property type="project" value="UniProtKB-EC"/>
</dbReference>
<comment type="similarity">
    <text evidence="12">Belongs to the tetrahydrofolate dehydrogenase/cyclohydrolase family.</text>
</comment>
<accession>A0A9D5HRX2</accession>
<dbReference type="Gene3D" id="3.40.50.720">
    <property type="entry name" value="NAD(P)-binding Rossmann-like Domain"/>
    <property type="match status" value="1"/>
</dbReference>
<dbReference type="FunFam" id="3.40.50.720:FF:000006">
    <property type="entry name" value="Bifunctional protein FolD"/>
    <property type="match status" value="1"/>
</dbReference>
<evidence type="ECO:0000256" key="10">
    <source>
        <dbReference type="ARBA" id="ARBA00052194"/>
    </source>
</evidence>
<keyword evidence="7" id="KW-0601">Photorespiration</keyword>
<dbReference type="FunFam" id="3.40.50.10860:FF:000001">
    <property type="entry name" value="Bifunctional protein FolD"/>
    <property type="match status" value="1"/>
</dbReference>
<comment type="function">
    <text evidence="11">Catalyzes the oxidation of 5,10-methylenetetrahydrofolate to 5,10-methenyltetrahydrofolate and then the hydrolysis of 5,10-methenyltetrahydrofolate to 10-formyltetrahydrofolate.</text>
</comment>
<evidence type="ECO:0000256" key="1">
    <source>
        <dbReference type="ARBA" id="ARBA00004777"/>
    </source>
</evidence>
<evidence type="ECO:0000259" key="15">
    <source>
        <dbReference type="Pfam" id="PF02882"/>
    </source>
</evidence>
<dbReference type="OrthoDB" id="5126881at2759"/>
<reference evidence="16" key="2">
    <citation type="journal article" date="2022" name="Hortic Res">
        <title>The genome of Dioscorea zingiberensis sheds light on the biosynthesis, origin and evolution of the medicinally important diosgenin saponins.</title>
        <authorList>
            <person name="Li Y."/>
            <person name="Tan C."/>
            <person name="Li Z."/>
            <person name="Guo J."/>
            <person name="Li S."/>
            <person name="Chen X."/>
            <person name="Wang C."/>
            <person name="Dai X."/>
            <person name="Yang H."/>
            <person name="Song W."/>
            <person name="Hou L."/>
            <person name="Xu J."/>
            <person name="Tong Z."/>
            <person name="Xu A."/>
            <person name="Yuan X."/>
            <person name="Wang W."/>
            <person name="Yang Q."/>
            <person name="Chen L."/>
            <person name="Sun Z."/>
            <person name="Wang K."/>
            <person name="Pan B."/>
            <person name="Chen J."/>
            <person name="Bao Y."/>
            <person name="Liu F."/>
            <person name="Qi X."/>
            <person name="Gang D.R."/>
            <person name="Wen J."/>
            <person name="Li J."/>
        </authorList>
    </citation>
    <scope>NUCLEOTIDE SEQUENCE</scope>
    <source>
        <strain evidence="16">Dzin_1.0</strain>
    </source>
</reference>
<dbReference type="SUPFAM" id="SSF51735">
    <property type="entry name" value="NAD(P)-binding Rossmann-fold domains"/>
    <property type="match status" value="1"/>
</dbReference>
<dbReference type="Proteomes" id="UP001085076">
    <property type="component" value="Miscellaneous, Linkage group lg01"/>
</dbReference>
<dbReference type="GO" id="GO:0005829">
    <property type="term" value="C:cytosol"/>
    <property type="evidence" value="ECO:0007669"/>
    <property type="project" value="TreeGrafter"/>
</dbReference>
<dbReference type="PANTHER" id="PTHR48099">
    <property type="entry name" value="C-1-TETRAHYDROFOLATE SYNTHASE, CYTOPLASMIC-RELATED"/>
    <property type="match status" value="1"/>
</dbReference>
<evidence type="ECO:0008006" key="18">
    <source>
        <dbReference type="Google" id="ProtNLM"/>
    </source>
</evidence>
<dbReference type="GO" id="GO:0035999">
    <property type="term" value="P:tetrahydrofolate interconversion"/>
    <property type="evidence" value="ECO:0007669"/>
    <property type="project" value="TreeGrafter"/>
</dbReference>
<evidence type="ECO:0000256" key="11">
    <source>
        <dbReference type="ARBA" id="ARBA00058319"/>
    </source>
</evidence>
<dbReference type="Pfam" id="PF00763">
    <property type="entry name" value="THF_DHG_CYH"/>
    <property type="match status" value="1"/>
</dbReference>
<dbReference type="InterPro" id="IPR000672">
    <property type="entry name" value="THF_DH/CycHdrlase"/>
</dbReference>
<protein>
    <recommendedName>
        <fullName evidence="18">Methenyltetrahydrofolate cyclohydrolase</fullName>
    </recommendedName>
</protein>
<evidence type="ECO:0000256" key="2">
    <source>
        <dbReference type="ARBA" id="ARBA00011738"/>
    </source>
</evidence>
<organism evidence="16 17">
    <name type="scientific">Dioscorea zingiberensis</name>
    <dbReference type="NCBI Taxonomy" id="325984"/>
    <lineage>
        <taxon>Eukaryota</taxon>
        <taxon>Viridiplantae</taxon>
        <taxon>Streptophyta</taxon>
        <taxon>Embryophyta</taxon>
        <taxon>Tracheophyta</taxon>
        <taxon>Spermatophyta</taxon>
        <taxon>Magnoliopsida</taxon>
        <taxon>Liliopsida</taxon>
        <taxon>Dioscoreales</taxon>
        <taxon>Dioscoreaceae</taxon>
        <taxon>Dioscorea</taxon>
    </lineage>
</organism>
<feature type="compositionally biased region" description="Pro residues" evidence="13">
    <location>
        <begin position="52"/>
        <end position="63"/>
    </location>
</feature>
<name>A0A9D5HRX2_9LILI</name>
<dbReference type="InterPro" id="IPR036291">
    <property type="entry name" value="NAD(P)-bd_dom_sf"/>
</dbReference>
<keyword evidence="17" id="KW-1185">Reference proteome</keyword>
<evidence type="ECO:0000256" key="5">
    <source>
        <dbReference type="ARBA" id="ARBA00022857"/>
    </source>
</evidence>
<keyword evidence="3" id="KW-0554">One-carbon metabolism</keyword>
<evidence type="ECO:0000256" key="6">
    <source>
        <dbReference type="ARBA" id="ARBA00023002"/>
    </source>
</evidence>
<keyword evidence="4" id="KW-0378">Hydrolase</keyword>
<comment type="pathway">
    <text evidence="1">One-carbon metabolism; tetrahydrofolate interconversion.</text>
</comment>
<dbReference type="CDD" id="cd01080">
    <property type="entry name" value="NAD_bind_m-THF_DH_Cyclohyd"/>
    <property type="match status" value="1"/>
</dbReference>
<dbReference type="GO" id="GO:0009853">
    <property type="term" value="P:photorespiration"/>
    <property type="evidence" value="ECO:0007669"/>
    <property type="project" value="UniProtKB-KW"/>
</dbReference>
<evidence type="ECO:0000313" key="16">
    <source>
        <dbReference type="EMBL" id="KAJ0985877.1"/>
    </source>
</evidence>
<evidence type="ECO:0000256" key="8">
    <source>
        <dbReference type="ARBA" id="ARBA00023268"/>
    </source>
</evidence>
<evidence type="ECO:0000256" key="4">
    <source>
        <dbReference type="ARBA" id="ARBA00022801"/>
    </source>
</evidence>
<dbReference type="InterPro" id="IPR020630">
    <property type="entry name" value="THF_DH/CycHdrlase_cat_dom"/>
</dbReference>
<dbReference type="HAMAP" id="MF_01576">
    <property type="entry name" value="THF_DHG_CYH"/>
    <property type="match status" value="1"/>
</dbReference>
<evidence type="ECO:0000259" key="14">
    <source>
        <dbReference type="Pfam" id="PF00763"/>
    </source>
</evidence>
<proteinExistence type="inferred from homology"/>
<feature type="region of interest" description="Disordered" evidence="13">
    <location>
        <begin position="41"/>
        <end position="68"/>
    </location>
</feature>
<evidence type="ECO:0000256" key="12">
    <source>
        <dbReference type="ARBA" id="ARBA00061364"/>
    </source>
</evidence>
<gene>
    <name evidence="16" type="ORF">J5N97_004233</name>
</gene>
<keyword evidence="6" id="KW-0560">Oxidoreductase</keyword>
<dbReference type="PANTHER" id="PTHR48099:SF10">
    <property type="entry name" value="BIFUNCTIONAL PROTEIN FOLD 1, MITOCHONDRIAL"/>
    <property type="match status" value="1"/>
</dbReference>
<reference evidence="16" key="1">
    <citation type="submission" date="2021-03" db="EMBL/GenBank/DDBJ databases">
        <authorList>
            <person name="Li Z."/>
            <person name="Yang C."/>
        </authorList>
    </citation>
    <scope>NUCLEOTIDE SEQUENCE</scope>
    <source>
        <strain evidence="16">Dzin_1.0</strain>
        <tissue evidence="16">Leaf</tissue>
    </source>
</reference>
<sequence length="364" mass="39378">MRALLSKLNKELVWTPRPIVFKAFFSSNRAGKNGRKDYILGPDLPDLWPSPTSTPPPPPPPPSQSKVDEKLVPTIIDGRSIAEEIRSSVAEEVRQMKYSIDKVPGLAVILVGQRRDSQSYVRSKIKACQEAGITSQVAEFPEDCTEDEIVNAVTSFNEDPSVHGILVQLPLPQHVDDEKILGAISLEKDVDGFHPLNVGNLAMNDREPLFVSCSARACVELLLRSDVKIIGKNVAIIGRSKVVGLPTSLLLQRHHATVSIVHAFTENPEDITREADIVISAAGVPGLVRGSWLKKGAVVIDVGTNPIEDPERKHGYFLTGDVCYLEALRVVSAITPVPGGVGPVTIAMLLSNTLDAAKLAYGLS</sequence>
<comment type="subunit">
    <text evidence="2">Homodimer.</text>
</comment>
<keyword evidence="8" id="KW-0511">Multifunctional enzyme</keyword>
<dbReference type="AlphaFoldDB" id="A0A9D5HRX2"/>
<dbReference type="GO" id="GO:0004477">
    <property type="term" value="F:methenyltetrahydrofolate cyclohydrolase activity"/>
    <property type="evidence" value="ECO:0007669"/>
    <property type="project" value="UniProtKB-EC"/>
</dbReference>
<evidence type="ECO:0000256" key="3">
    <source>
        <dbReference type="ARBA" id="ARBA00022563"/>
    </source>
</evidence>
<dbReference type="Gene3D" id="3.40.50.10860">
    <property type="entry name" value="Leucine Dehydrogenase, chain A, domain 1"/>
    <property type="match status" value="1"/>
</dbReference>
<dbReference type="PRINTS" id="PR00085">
    <property type="entry name" value="THFDHDRGNASE"/>
</dbReference>
<comment type="caution">
    <text evidence="16">The sequence shown here is derived from an EMBL/GenBank/DDBJ whole genome shotgun (WGS) entry which is preliminary data.</text>
</comment>
<dbReference type="EMBL" id="JAGGNH010000001">
    <property type="protein sequence ID" value="KAJ0985877.1"/>
    <property type="molecule type" value="Genomic_DNA"/>
</dbReference>
<feature type="domain" description="Tetrahydrofolate dehydrogenase/cyclohydrolase NAD(P)-binding" evidence="15">
    <location>
        <begin position="212"/>
        <end position="359"/>
    </location>
</feature>
<comment type="catalytic activity">
    <reaction evidence="10">
        <text>(6R)-5,10-methylene-5,6,7,8-tetrahydrofolate + NADP(+) = (6R)-5,10-methenyltetrahydrofolate + NADPH</text>
        <dbReference type="Rhea" id="RHEA:22812"/>
        <dbReference type="ChEBI" id="CHEBI:15636"/>
        <dbReference type="ChEBI" id="CHEBI:57455"/>
        <dbReference type="ChEBI" id="CHEBI:57783"/>
        <dbReference type="ChEBI" id="CHEBI:58349"/>
        <dbReference type="EC" id="1.5.1.5"/>
    </reaction>
</comment>
<dbReference type="Pfam" id="PF02882">
    <property type="entry name" value="THF_DHG_CYH_C"/>
    <property type="match status" value="1"/>
</dbReference>
<keyword evidence="5" id="KW-0521">NADP</keyword>
<evidence type="ECO:0000313" key="17">
    <source>
        <dbReference type="Proteomes" id="UP001085076"/>
    </source>
</evidence>
<dbReference type="InterPro" id="IPR020631">
    <property type="entry name" value="THF_DH/CycHdrlase_NAD-bd_dom"/>
</dbReference>
<evidence type="ECO:0000256" key="7">
    <source>
        <dbReference type="ARBA" id="ARBA00023238"/>
    </source>
</evidence>
<comment type="catalytic activity">
    <reaction evidence="9">
        <text>(6R)-5,10-methenyltetrahydrofolate + H2O = (6R)-10-formyltetrahydrofolate + H(+)</text>
        <dbReference type="Rhea" id="RHEA:23700"/>
        <dbReference type="ChEBI" id="CHEBI:15377"/>
        <dbReference type="ChEBI" id="CHEBI:15378"/>
        <dbReference type="ChEBI" id="CHEBI:57455"/>
        <dbReference type="ChEBI" id="CHEBI:195366"/>
        <dbReference type="EC" id="3.5.4.9"/>
    </reaction>
</comment>
<evidence type="ECO:0000256" key="9">
    <source>
        <dbReference type="ARBA" id="ARBA00036357"/>
    </source>
</evidence>
<dbReference type="InterPro" id="IPR046346">
    <property type="entry name" value="Aminoacid_DH-like_N_sf"/>
</dbReference>